<evidence type="ECO:0000313" key="3">
    <source>
        <dbReference type="Proteomes" id="UP001575181"/>
    </source>
</evidence>
<dbReference type="Proteomes" id="UP001575181">
    <property type="component" value="Unassembled WGS sequence"/>
</dbReference>
<comment type="caution">
    <text evidence="2">The sequence shown here is derived from an EMBL/GenBank/DDBJ whole genome shotgun (WGS) entry which is preliminary data.</text>
</comment>
<accession>A0ABV4U154</accession>
<evidence type="ECO:0000313" key="2">
    <source>
        <dbReference type="EMBL" id="MFA9462564.1"/>
    </source>
</evidence>
<gene>
    <name evidence="2" type="ORF">ACERLL_17305</name>
</gene>
<sequence length="342" mass="37160">MNKQAETAEEAPARGDPLEHLGQAGREALTDEMVGRLAETGSQLLDLLDKVNRAELDDALPVLERLVHNGDLERIAALARLVGAGEEALTDEMVGRLAGTAGETLDLLDQVNRAGLQRAVPVLQRMVDNGDLERLAALARLLGAAQETLTDDMIGRLAGTAGETLDLLEKLNRADLDRVLPTIRRMVDNGDLERIASLARLFGAFQEALTDEMIGRLAGNAAEGMALLDRLESSGLLDRLIEAAPALNRLMARLSPESIDRFAEELPRAVELMDQLQQMHIAEDLLNCFQGAMTEIGTLPEAKGGLGGLLHIMKQKETQEVMQFAITVGKHFRQCRLDRGGQ</sequence>
<dbReference type="EMBL" id="JBGUAW010000018">
    <property type="protein sequence ID" value="MFA9462564.1"/>
    <property type="molecule type" value="Genomic_DNA"/>
</dbReference>
<protein>
    <recommendedName>
        <fullName evidence="4">DUF1641 domain-containing protein</fullName>
    </recommendedName>
</protein>
<keyword evidence="3" id="KW-1185">Reference proteome</keyword>
<reference evidence="2 3" key="1">
    <citation type="submission" date="2024-08" db="EMBL/GenBank/DDBJ databases">
        <title>Whole-genome sequencing of halo(alkali)philic microorganisms from hypersaline lakes.</title>
        <authorList>
            <person name="Sorokin D.Y."/>
            <person name="Merkel A.Y."/>
            <person name="Messina E."/>
            <person name="Yakimov M."/>
        </authorList>
    </citation>
    <scope>NUCLEOTIDE SEQUENCE [LARGE SCALE GENOMIC DNA]</scope>
    <source>
        <strain evidence="2 3">Cl-TMA</strain>
    </source>
</reference>
<proteinExistence type="predicted"/>
<name>A0ABV4U154_9GAMM</name>
<evidence type="ECO:0000256" key="1">
    <source>
        <dbReference type="SAM" id="MobiDB-lite"/>
    </source>
</evidence>
<evidence type="ECO:0008006" key="4">
    <source>
        <dbReference type="Google" id="ProtNLM"/>
    </source>
</evidence>
<feature type="region of interest" description="Disordered" evidence="1">
    <location>
        <begin position="1"/>
        <end position="20"/>
    </location>
</feature>
<organism evidence="2 3">
    <name type="scientific">Thiohalorhabdus methylotrophus</name>
    <dbReference type="NCBI Taxonomy" id="3242694"/>
    <lineage>
        <taxon>Bacteria</taxon>
        <taxon>Pseudomonadati</taxon>
        <taxon>Pseudomonadota</taxon>
        <taxon>Gammaproteobacteria</taxon>
        <taxon>Thiohalorhabdales</taxon>
        <taxon>Thiohalorhabdaceae</taxon>
        <taxon>Thiohalorhabdus</taxon>
    </lineage>
</organism>
<dbReference type="RefSeq" id="WP_373657353.1">
    <property type="nucleotide sequence ID" value="NZ_JBGUAW010000018.1"/>
</dbReference>